<dbReference type="InterPro" id="IPR015655">
    <property type="entry name" value="PP2C"/>
</dbReference>
<dbReference type="OrthoDB" id="10264738at2759"/>
<accession>A0A0R3WII2</accession>
<reference evidence="8" key="1">
    <citation type="submission" date="2017-02" db="UniProtKB">
        <authorList>
            <consortium name="WormBaseParasite"/>
        </authorList>
    </citation>
    <scope>IDENTIFICATION</scope>
</reference>
<dbReference type="PROSITE" id="PS01032">
    <property type="entry name" value="PPM_1"/>
    <property type="match status" value="1"/>
</dbReference>
<keyword evidence="1" id="KW-0479">Metal-binding</keyword>
<dbReference type="SUPFAM" id="SSF81606">
    <property type="entry name" value="PP2C-like"/>
    <property type="match status" value="1"/>
</dbReference>
<gene>
    <name evidence="6" type="ORF">TTAC_LOCUS408</name>
</gene>
<dbReference type="InterPro" id="IPR036457">
    <property type="entry name" value="PPM-type-like_dom_sf"/>
</dbReference>
<dbReference type="WBParaSite" id="TTAC_0000040701-mRNA-1">
    <property type="protein sequence ID" value="TTAC_0000040701-mRNA-1"/>
    <property type="gene ID" value="TTAC_0000040701"/>
</dbReference>
<dbReference type="InterPro" id="IPR001932">
    <property type="entry name" value="PPM-type_phosphatase-like_dom"/>
</dbReference>
<evidence type="ECO:0000256" key="1">
    <source>
        <dbReference type="ARBA" id="ARBA00022723"/>
    </source>
</evidence>
<dbReference type="InterPro" id="IPR000222">
    <property type="entry name" value="PP2C_BS"/>
</dbReference>
<evidence type="ECO:0000256" key="3">
    <source>
        <dbReference type="ARBA" id="ARBA00022912"/>
    </source>
</evidence>
<reference evidence="6 7" key="2">
    <citation type="submission" date="2018-11" db="EMBL/GenBank/DDBJ databases">
        <authorList>
            <consortium name="Pathogen Informatics"/>
        </authorList>
    </citation>
    <scope>NUCLEOTIDE SEQUENCE [LARGE SCALE GENOMIC DNA]</scope>
</reference>
<keyword evidence="2 4" id="KW-0378">Hydrolase</keyword>
<dbReference type="CDD" id="cd00143">
    <property type="entry name" value="PP2Cc"/>
    <property type="match status" value="1"/>
</dbReference>
<comment type="similarity">
    <text evidence="4">Belongs to the PP2C family.</text>
</comment>
<dbReference type="SMART" id="SM00332">
    <property type="entry name" value="PP2Cc"/>
    <property type="match status" value="1"/>
</dbReference>
<evidence type="ECO:0000313" key="8">
    <source>
        <dbReference type="WBParaSite" id="TTAC_0000040701-mRNA-1"/>
    </source>
</evidence>
<dbReference type="GO" id="GO:0046872">
    <property type="term" value="F:metal ion binding"/>
    <property type="evidence" value="ECO:0007669"/>
    <property type="project" value="UniProtKB-KW"/>
</dbReference>
<dbReference type="PROSITE" id="PS51746">
    <property type="entry name" value="PPM_2"/>
    <property type="match status" value="1"/>
</dbReference>
<dbReference type="STRING" id="6205.A0A0R3WII2"/>
<feature type="domain" description="PPM-type phosphatase" evidence="5">
    <location>
        <begin position="44"/>
        <end position="349"/>
    </location>
</feature>
<evidence type="ECO:0000313" key="6">
    <source>
        <dbReference type="EMBL" id="VDM16412.1"/>
    </source>
</evidence>
<dbReference type="PANTHER" id="PTHR13832:SF699">
    <property type="entry name" value="INTEGRIN-LINKED KINASE-ASSOCIATED SERINE_THREONINE PHOSPHATASE 2C"/>
    <property type="match status" value="1"/>
</dbReference>
<evidence type="ECO:0000259" key="5">
    <source>
        <dbReference type="PROSITE" id="PS51746"/>
    </source>
</evidence>
<dbReference type="EMBL" id="UYWX01000034">
    <property type="protein sequence ID" value="VDM16412.1"/>
    <property type="molecule type" value="Genomic_DNA"/>
</dbReference>
<dbReference type="PANTHER" id="PTHR13832">
    <property type="entry name" value="PROTEIN PHOSPHATASE 2C"/>
    <property type="match status" value="1"/>
</dbReference>
<dbReference type="GO" id="GO:0004722">
    <property type="term" value="F:protein serine/threonine phosphatase activity"/>
    <property type="evidence" value="ECO:0007669"/>
    <property type="project" value="InterPro"/>
</dbReference>
<evidence type="ECO:0000313" key="7">
    <source>
        <dbReference type="Proteomes" id="UP000274429"/>
    </source>
</evidence>
<name>A0A0R3WII2_HYDTA</name>
<keyword evidence="3 4" id="KW-0904">Protein phosphatase</keyword>
<keyword evidence="7" id="KW-1185">Reference proteome</keyword>
<protein>
    <submittedName>
        <fullName evidence="8">PPM-type phosphatase domain-containing protein</fullName>
    </submittedName>
</protein>
<evidence type="ECO:0000256" key="4">
    <source>
        <dbReference type="RuleBase" id="RU003465"/>
    </source>
</evidence>
<organism evidence="8">
    <name type="scientific">Hydatigena taeniaeformis</name>
    <name type="common">Feline tapeworm</name>
    <name type="synonym">Taenia taeniaeformis</name>
    <dbReference type="NCBI Taxonomy" id="6205"/>
    <lineage>
        <taxon>Eukaryota</taxon>
        <taxon>Metazoa</taxon>
        <taxon>Spiralia</taxon>
        <taxon>Lophotrochozoa</taxon>
        <taxon>Platyhelminthes</taxon>
        <taxon>Cestoda</taxon>
        <taxon>Eucestoda</taxon>
        <taxon>Cyclophyllidea</taxon>
        <taxon>Taeniidae</taxon>
        <taxon>Hydatigera</taxon>
    </lineage>
</organism>
<dbReference type="Pfam" id="PF00481">
    <property type="entry name" value="PP2C"/>
    <property type="match status" value="1"/>
</dbReference>
<dbReference type="Gene3D" id="3.60.40.10">
    <property type="entry name" value="PPM-type phosphatase domain"/>
    <property type="match status" value="1"/>
</dbReference>
<evidence type="ECO:0000256" key="2">
    <source>
        <dbReference type="ARBA" id="ARBA00022801"/>
    </source>
</evidence>
<proteinExistence type="inferred from homology"/>
<dbReference type="Proteomes" id="UP000274429">
    <property type="component" value="Unassembled WGS sequence"/>
</dbReference>
<dbReference type="AlphaFoldDB" id="A0A0R3WII2"/>
<sequence length="374" mass="41634">MGLFDDLPDPVAEIKPLKRHIDDEDNNEDCLVSKRPLIDLVELLVGTAAQKGERDEMQDEHLSIPDFGDKVAAGAYSGEAQRISLFGVFDGHGGARAAQFAKQRIVEQLSAKFPSGGLSQIEKDMKRITIDIYKKIDEEFLREASRQRPHWKDGSTATTVLLVNNTLYIANIGDSAAVMARRREGGDGDEAAMESLVGLRLTRDHTPLDPGERERLTRVSNIRIIDGRVNGQLEVSRSFGDYQFKRHGVSCLPDVKKYELVPGRDRFLLIACDGLWKCFSFQEAIEKTNQRISVNPLLNKFVSGEGTLTELTDIRAAQRALNAICLELVQEAVLQRLSGDNVTCIILLFSQRSASKVISSKECKMDDKSPKSMK</sequence>